<dbReference type="GO" id="GO:0005764">
    <property type="term" value="C:lysosome"/>
    <property type="evidence" value="ECO:0007669"/>
    <property type="project" value="TreeGrafter"/>
</dbReference>
<accession>A0A146K7Z2</accession>
<proteinExistence type="predicted"/>
<evidence type="ECO:0000256" key="1">
    <source>
        <dbReference type="ARBA" id="ARBA00022801"/>
    </source>
</evidence>
<name>A0A146K7Z2_9EUKA</name>
<dbReference type="Pfam" id="PF02089">
    <property type="entry name" value="Palm_thioest"/>
    <property type="match status" value="1"/>
</dbReference>
<dbReference type="InterPro" id="IPR029058">
    <property type="entry name" value="AB_hydrolase_fold"/>
</dbReference>
<dbReference type="GO" id="GO:0016790">
    <property type="term" value="F:thiolester hydrolase activity"/>
    <property type="evidence" value="ECO:0007669"/>
    <property type="project" value="TreeGrafter"/>
</dbReference>
<evidence type="ECO:0000313" key="2">
    <source>
        <dbReference type="EMBL" id="JAP91706.1"/>
    </source>
</evidence>
<protein>
    <submittedName>
        <fullName evidence="2">Palmitoyl-protein thioesterase</fullName>
    </submittedName>
</protein>
<sequence length="288" mass="33599">MIQFFQVLDCIQTQPENISLLIIHGVWSDKQDMGQVVARIQREFPLRHVEAVEILSGFKASHRSNAEEYVNAAAEAIKQAAQSQYIDVISHSQGSFVIRNYIQRFSGHQEYPIVNVWISLAGVLNGIFCDPMIPGCKYYTKDQTELINYKNSFLHSKYVSSGYIRDQNYNRYLKYNNTICQLNLECESAQFINNFTSLSRFYAVQSNIDLALIPKSVSTFETFKPNSNQIMKLEEQQIWTKLGLQELHKEGKFKRCYFNEYDHNDFKKEVFHKILVKMIKNEALEECR</sequence>
<dbReference type="PANTHER" id="PTHR11247:SF45">
    <property type="entry name" value="PALMITOYL-PROTEIN THIOESTERASE 2"/>
    <property type="match status" value="1"/>
</dbReference>
<gene>
    <name evidence="2" type="ORF">TPC1_16595</name>
</gene>
<dbReference type="Gene3D" id="3.40.50.1820">
    <property type="entry name" value="alpha/beta hydrolase"/>
    <property type="match status" value="1"/>
</dbReference>
<dbReference type="EMBL" id="GDID01004900">
    <property type="protein sequence ID" value="JAP91706.1"/>
    <property type="molecule type" value="Transcribed_RNA"/>
</dbReference>
<keyword evidence="1" id="KW-0378">Hydrolase</keyword>
<dbReference type="AlphaFoldDB" id="A0A146K7Z2"/>
<dbReference type="PANTHER" id="PTHR11247">
    <property type="entry name" value="PALMITOYL-PROTEIN THIOESTERASE/DOLICHYLDIPHOSPHATASE 1"/>
    <property type="match status" value="1"/>
</dbReference>
<dbReference type="SUPFAM" id="SSF53474">
    <property type="entry name" value="alpha/beta-Hydrolases"/>
    <property type="match status" value="1"/>
</dbReference>
<organism evidence="2">
    <name type="scientific">Trepomonas sp. PC1</name>
    <dbReference type="NCBI Taxonomy" id="1076344"/>
    <lineage>
        <taxon>Eukaryota</taxon>
        <taxon>Metamonada</taxon>
        <taxon>Diplomonadida</taxon>
        <taxon>Hexamitidae</taxon>
        <taxon>Hexamitinae</taxon>
        <taxon>Trepomonas</taxon>
    </lineage>
</organism>
<reference evidence="2" key="1">
    <citation type="submission" date="2015-07" db="EMBL/GenBank/DDBJ databases">
        <title>Adaptation to a free-living lifestyle via gene acquisitions in the diplomonad Trepomonas sp. PC1.</title>
        <authorList>
            <person name="Xu F."/>
            <person name="Jerlstrom-Hultqvist J."/>
            <person name="Kolisko M."/>
            <person name="Simpson A.G.B."/>
            <person name="Roger A.J."/>
            <person name="Svard S.G."/>
            <person name="Andersson J.O."/>
        </authorList>
    </citation>
    <scope>NUCLEOTIDE SEQUENCE</scope>
    <source>
        <strain evidence="2">PC1</strain>
    </source>
</reference>